<reference evidence="5 6" key="1">
    <citation type="submission" date="2016-08" db="EMBL/GenBank/DDBJ databases">
        <title>Draft genome sequence of Candidatus Piscirickettsia litoralis, from seawater.</title>
        <authorList>
            <person name="Wan X."/>
            <person name="Lee A.J."/>
            <person name="Hou S."/>
            <person name="Donachie S.P."/>
        </authorList>
    </citation>
    <scope>NUCLEOTIDE SEQUENCE [LARGE SCALE GENOMIC DNA]</scope>
    <source>
        <strain evidence="5 6">Y2</strain>
    </source>
</reference>
<evidence type="ECO:0000256" key="2">
    <source>
        <dbReference type="ARBA" id="ARBA00022679"/>
    </source>
</evidence>
<dbReference type="InterPro" id="IPR042221">
    <property type="entry name" value="Leu/Phe-tRNA_Trfase_N"/>
</dbReference>
<keyword evidence="3 4" id="KW-0012">Acyltransferase</keyword>
<dbReference type="NCBIfam" id="TIGR00667">
    <property type="entry name" value="aat"/>
    <property type="match status" value="1"/>
</dbReference>
<gene>
    <name evidence="4" type="primary">aat</name>
    <name evidence="5" type="ORF">BGC07_13900</name>
</gene>
<keyword evidence="1 4" id="KW-0963">Cytoplasm</keyword>
<evidence type="ECO:0000256" key="1">
    <source>
        <dbReference type="ARBA" id="ARBA00022490"/>
    </source>
</evidence>
<dbReference type="EC" id="2.3.2.6" evidence="4"/>
<dbReference type="InterPro" id="IPR004616">
    <property type="entry name" value="Leu/Phe-tRNA_Trfase"/>
</dbReference>
<dbReference type="SUPFAM" id="SSF55729">
    <property type="entry name" value="Acyl-CoA N-acyltransferases (Nat)"/>
    <property type="match status" value="1"/>
</dbReference>
<comment type="catalytic activity">
    <reaction evidence="4">
        <text>N-terminal L-lysyl-[protein] + L-leucyl-tRNA(Leu) = N-terminal L-leucyl-L-lysyl-[protein] + tRNA(Leu) + H(+)</text>
        <dbReference type="Rhea" id="RHEA:12340"/>
        <dbReference type="Rhea" id="RHEA-COMP:9613"/>
        <dbReference type="Rhea" id="RHEA-COMP:9622"/>
        <dbReference type="Rhea" id="RHEA-COMP:12670"/>
        <dbReference type="Rhea" id="RHEA-COMP:12671"/>
        <dbReference type="ChEBI" id="CHEBI:15378"/>
        <dbReference type="ChEBI" id="CHEBI:65249"/>
        <dbReference type="ChEBI" id="CHEBI:78442"/>
        <dbReference type="ChEBI" id="CHEBI:78494"/>
        <dbReference type="ChEBI" id="CHEBI:133043"/>
        <dbReference type="EC" id="2.3.2.6"/>
    </reaction>
</comment>
<dbReference type="EMBL" id="MDTU01000001">
    <property type="protein sequence ID" value="ODN43791.1"/>
    <property type="molecule type" value="Genomic_DNA"/>
</dbReference>
<keyword evidence="2 4" id="KW-0808">Transferase</keyword>
<comment type="subcellular location">
    <subcellularLocation>
        <location evidence="4">Cytoplasm</location>
    </subcellularLocation>
</comment>
<organism evidence="5 6">
    <name type="scientific">Piscirickettsia litoralis</name>
    <dbReference type="NCBI Taxonomy" id="1891921"/>
    <lineage>
        <taxon>Bacteria</taxon>
        <taxon>Pseudomonadati</taxon>
        <taxon>Pseudomonadota</taxon>
        <taxon>Gammaproteobacteria</taxon>
        <taxon>Thiotrichales</taxon>
        <taxon>Piscirickettsiaceae</taxon>
        <taxon>Piscirickettsia</taxon>
    </lineage>
</organism>
<evidence type="ECO:0000313" key="6">
    <source>
        <dbReference type="Proteomes" id="UP000094329"/>
    </source>
</evidence>
<dbReference type="PANTHER" id="PTHR30098:SF2">
    <property type="entry name" value="LEUCYL_PHENYLALANYL-TRNA--PROTEIN TRANSFERASE"/>
    <property type="match status" value="1"/>
</dbReference>
<dbReference type="GO" id="GO:0016740">
    <property type="term" value="F:transferase activity"/>
    <property type="evidence" value="ECO:0007669"/>
    <property type="project" value="UniProtKB-KW"/>
</dbReference>
<dbReference type="Gene3D" id="3.40.630.70">
    <property type="entry name" value="Leucyl/phenylalanyl-tRNA-protein transferase, C-terminal domain"/>
    <property type="match status" value="1"/>
</dbReference>
<protein>
    <recommendedName>
        <fullName evidence="4">Leucyl/phenylalanyl-tRNA--protein transferase</fullName>
        <ecNumber evidence="4">2.3.2.6</ecNumber>
    </recommendedName>
    <alternativeName>
        <fullName evidence="4">L/F-transferase</fullName>
    </alternativeName>
    <alternativeName>
        <fullName evidence="4">Leucyltransferase</fullName>
    </alternativeName>
    <alternativeName>
        <fullName evidence="4">Phenyalanyltransferase</fullName>
    </alternativeName>
</protein>
<comment type="caution">
    <text evidence="5">The sequence shown here is derived from an EMBL/GenBank/DDBJ whole genome shotgun (WGS) entry which is preliminary data.</text>
</comment>
<dbReference type="RefSeq" id="WP_069313587.1">
    <property type="nucleotide sequence ID" value="NZ_MDTU01000001.1"/>
</dbReference>
<evidence type="ECO:0000256" key="3">
    <source>
        <dbReference type="ARBA" id="ARBA00023315"/>
    </source>
</evidence>
<evidence type="ECO:0000313" key="5">
    <source>
        <dbReference type="EMBL" id="ODN43791.1"/>
    </source>
</evidence>
<dbReference type="InterPro" id="IPR042203">
    <property type="entry name" value="Leu/Phe-tRNA_Trfase_C"/>
</dbReference>
<comment type="similarity">
    <text evidence="4">Belongs to the L/F-transferase family.</text>
</comment>
<accession>A0ABX3A7V4</accession>
<comment type="catalytic activity">
    <reaction evidence="4">
        <text>L-phenylalanyl-tRNA(Phe) + an N-terminal L-alpha-aminoacyl-[protein] = an N-terminal L-phenylalanyl-L-alpha-aminoacyl-[protein] + tRNA(Phe)</text>
        <dbReference type="Rhea" id="RHEA:43632"/>
        <dbReference type="Rhea" id="RHEA-COMP:9668"/>
        <dbReference type="Rhea" id="RHEA-COMP:9699"/>
        <dbReference type="Rhea" id="RHEA-COMP:10636"/>
        <dbReference type="Rhea" id="RHEA-COMP:10637"/>
        <dbReference type="ChEBI" id="CHEBI:78442"/>
        <dbReference type="ChEBI" id="CHEBI:78531"/>
        <dbReference type="ChEBI" id="CHEBI:78597"/>
        <dbReference type="ChEBI" id="CHEBI:83561"/>
        <dbReference type="EC" id="2.3.2.6"/>
    </reaction>
</comment>
<dbReference type="PANTHER" id="PTHR30098">
    <property type="entry name" value="LEUCYL/PHENYLALANYL-TRNA--PROTEIN TRANSFERASE"/>
    <property type="match status" value="1"/>
</dbReference>
<dbReference type="Gene3D" id="3.30.70.3550">
    <property type="entry name" value="Leucyl/phenylalanyl-tRNA-protein transferase, N-terminal domain"/>
    <property type="match status" value="1"/>
</dbReference>
<name>A0ABX3A7V4_9GAMM</name>
<dbReference type="Pfam" id="PF03588">
    <property type="entry name" value="Leu_Phe_trans"/>
    <property type="match status" value="1"/>
</dbReference>
<evidence type="ECO:0000256" key="4">
    <source>
        <dbReference type="HAMAP-Rule" id="MF_00688"/>
    </source>
</evidence>
<comment type="catalytic activity">
    <reaction evidence="4">
        <text>N-terminal L-arginyl-[protein] + L-leucyl-tRNA(Leu) = N-terminal L-leucyl-L-arginyl-[protein] + tRNA(Leu) + H(+)</text>
        <dbReference type="Rhea" id="RHEA:50416"/>
        <dbReference type="Rhea" id="RHEA-COMP:9613"/>
        <dbReference type="Rhea" id="RHEA-COMP:9622"/>
        <dbReference type="Rhea" id="RHEA-COMP:12672"/>
        <dbReference type="Rhea" id="RHEA-COMP:12673"/>
        <dbReference type="ChEBI" id="CHEBI:15378"/>
        <dbReference type="ChEBI" id="CHEBI:64719"/>
        <dbReference type="ChEBI" id="CHEBI:78442"/>
        <dbReference type="ChEBI" id="CHEBI:78494"/>
        <dbReference type="ChEBI" id="CHEBI:133044"/>
        <dbReference type="EC" id="2.3.2.6"/>
    </reaction>
</comment>
<dbReference type="HAMAP" id="MF_00688">
    <property type="entry name" value="Leu_Phe_trans"/>
    <property type="match status" value="1"/>
</dbReference>
<sequence length="245" mass="27534">MNSQAKLPAFLNADTIHFPEPADALSDPDGLLAIGGDLSKARLIHAYHKGIFPWFAEEEPILWWSPSLRAVLPPQDFHLSRSLKKLIKKQVFQVTVDHCFNKVMRCCAKAHAHQGTWITEEMIQAYTTLYDAGHAHSIEVWQHGRLVGGLYGVNTGTIFSGESMFQTTSNASKLAFAALAALLRRWEATLIDCQLLNSHLVTLGVSNISRDSYLQLLEHSRNNNQLDQYWPQANEMVIESLASYF</sequence>
<keyword evidence="6" id="KW-1185">Reference proteome</keyword>
<proteinExistence type="inferred from homology"/>
<dbReference type="InterPro" id="IPR016181">
    <property type="entry name" value="Acyl_CoA_acyltransferase"/>
</dbReference>
<dbReference type="Proteomes" id="UP000094329">
    <property type="component" value="Unassembled WGS sequence"/>
</dbReference>
<comment type="function">
    <text evidence="4">Functions in the N-end rule pathway of protein degradation where it conjugates Leu, Phe and, less efficiently, Met from aminoacyl-tRNAs to the N-termini of proteins containing an N-terminal arginine or lysine.</text>
</comment>